<organism evidence="1 2">
    <name type="scientific">Cotesia congregata</name>
    <name type="common">Parasitoid wasp</name>
    <name type="synonym">Apanteles congregatus</name>
    <dbReference type="NCBI Taxonomy" id="51543"/>
    <lineage>
        <taxon>Eukaryota</taxon>
        <taxon>Metazoa</taxon>
        <taxon>Ecdysozoa</taxon>
        <taxon>Arthropoda</taxon>
        <taxon>Hexapoda</taxon>
        <taxon>Insecta</taxon>
        <taxon>Pterygota</taxon>
        <taxon>Neoptera</taxon>
        <taxon>Endopterygota</taxon>
        <taxon>Hymenoptera</taxon>
        <taxon>Apocrita</taxon>
        <taxon>Ichneumonoidea</taxon>
        <taxon>Braconidae</taxon>
        <taxon>Microgastrinae</taxon>
        <taxon>Cotesia</taxon>
    </lineage>
</organism>
<dbReference type="EMBL" id="CAJNRD030001117">
    <property type="protein sequence ID" value="CAG5078104.1"/>
    <property type="molecule type" value="Genomic_DNA"/>
</dbReference>
<dbReference type="Proteomes" id="UP000786811">
    <property type="component" value="Unassembled WGS sequence"/>
</dbReference>
<comment type="caution">
    <text evidence="1">The sequence shown here is derived from an EMBL/GenBank/DDBJ whole genome shotgun (WGS) entry which is preliminary data.</text>
</comment>
<sequence>SLGKFCQFNTDCDDRENLKCSDDKICACKDHYALLNGTCIPVSNGFCSHNIECKLHGFYCVNNECQCKSNFTLVSEHQCVETNLVSSCIDSIDCGDFWHAKCVNNKCVCTYNHVAINNSTCYPISGGLCWTDHQCPEQNFECIDFHCK</sequence>
<dbReference type="OrthoDB" id="504708at2759"/>
<gene>
    <name evidence="1" type="ORF">HICCMSTLAB_LOCUS2645</name>
</gene>
<proteinExistence type="predicted"/>
<evidence type="ECO:0000313" key="2">
    <source>
        <dbReference type="Proteomes" id="UP000786811"/>
    </source>
</evidence>
<accession>A0A8J2H6I4</accession>
<reference evidence="1" key="1">
    <citation type="submission" date="2021-04" db="EMBL/GenBank/DDBJ databases">
        <authorList>
            <person name="Chebbi M.A.C M."/>
        </authorList>
    </citation>
    <scope>NUCLEOTIDE SEQUENCE</scope>
</reference>
<feature type="non-terminal residue" evidence="1">
    <location>
        <position position="148"/>
    </location>
</feature>
<name>A0A8J2H6I4_COTCN</name>
<keyword evidence="2" id="KW-1185">Reference proteome</keyword>
<dbReference type="PANTHER" id="PTHR39069">
    <property type="entry name" value="ECDYSONE-INDUCIBLE GENE E1, ISOFORM A"/>
    <property type="match status" value="1"/>
</dbReference>
<evidence type="ECO:0000313" key="1">
    <source>
        <dbReference type="EMBL" id="CAG5078104.1"/>
    </source>
</evidence>
<dbReference type="AlphaFoldDB" id="A0A8J2H6I4"/>
<protein>
    <submittedName>
        <fullName evidence="1">Uncharacterized protein</fullName>
    </submittedName>
</protein>
<feature type="non-terminal residue" evidence="1">
    <location>
        <position position="1"/>
    </location>
</feature>
<dbReference type="PANTHER" id="PTHR39069:SF8">
    <property type="entry name" value="FI17111P1"/>
    <property type="match status" value="1"/>
</dbReference>